<feature type="region of interest" description="Disordered" evidence="13">
    <location>
        <begin position="270"/>
        <end position="297"/>
    </location>
</feature>
<feature type="compositionally biased region" description="Polar residues" evidence="13">
    <location>
        <begin position="380"/>
        <end position="393"/>
    </location>
</feature>
<comment type="catalytic activity">
    <reaction evidence="8">
        <text>L-threonyl-[protein] + ATP = O-phospho-L-threonyl-[protein] + ADP + H(+)</text>
        <dbReference type="Rhea" id="RHEA:46608"/>
        <dbReference type="Rhea" id="RHEA-COMP:11060"/>
        <dbReference type="Rhea" id="RHEA-COMP:11605"/>
        <dbReference type="ChEBI" id="CHEBI:15378"/>
        <dbReference type="ChEBI" id="CHEBI:30013"/>
        <dbReference type="ChEBI" id="CHEBI:30616"/>
        <dbReference type="ChEBI" id="CHEBI:61977"/>
        <dbReference type="ChEBI" id="CHEBI:456216"/>
        <dbReference type="EC" id="2.7.11.11"/>
    </reaction>
</comment>
<dbReference type="GO" id="GO:0004691">
    <property type="term" value="F:cAMP-dependent protein kinase activity"/>
    <property type="evidence" value="ECO:0007669"/>
    <property type="project" value="UniProtKB-EC"/>
</dbReference>
<name>A0A1I8AVQ4_9BILA</name>
<evidence type="ECO:0000256" key="12">
    <source>
        <dbReference type="PROSITE-ProRule" id="PRU10141"/>
    </source>
</evidence>
<keyword evidence="6 12" id="KW-0067">ATP-binding</keyword>
<evidence type="ECO:0000256" key="8">
    <source>
        <dbReference type="ARBA" id="ARBA00047292"/>
    </source>
</evidence>
<protein>
    <recommendedName>
        <fullName evidence="11">cAMP-dependent protein kinase catalytic subunit</fullName>
        <ecNumber evidence="1">2.7.11.11</ecNumber>
    </recommendedName>
</protein>
<dbReference type="GO" id="GO:0005829">
    <property type="term" value="C:cytosol"/>
    <property type="evidence" value="ECO:0007669"/>
    <property type="project" value="TreeGrafter"/>
</dbReference>
<dbReference type="AlphaFoldDB" id="A0A1I8AVQ4"/>
<dbReference type="EC" id="2.7.11.11" evidence="1"/>
<evidence type="ECO:0000256" key="11">
    <source>
        <dbReference type="ARBA" id="ARBA00074803"/>
    </source>
</evidence>
<evidence type="ECO:0000256" key="3">
    <source>
        <dbReference type="ARBA" id="ARBA00022679"/>
    </source>
</evidence>
<dbReference type="GO" id="GO:0005524">
    <property type="term" value="F:ATP binding"/>
    <property type="evidence" value="ECO:0007669"/>
    <property type="project" value="UniProtKB-UniRule"/>
</dbReference>
<dbReference type="Gene3D" id="1.10.510.10">
    <property type="entry name" value="Transferase(Phosphotransferase) domain 1"/>
    <property type="match status" value="1"/>
</dbReference>
<dbReference type="PROSITE" id="PS00107">
    <property type="entry name" value="PROTEIN_KINASE_ATP"/>
    <property type="match status" value="1"/>
</dbReference>
<dbReference type="PROSITE" id="PS50011">
    <property type="entry name" value="PROTEIN_KINASE_DOM"/>
    <property type="match status" value="1"/>
</dbReference>
<dbReference type="InterPro" id="IPR011009">
    <property type="entry name" value="Kinase-like_dom_sf"/>
</dbReference>
<keyword evidence="7" id="KW-0114">cAMP</keyword>
<evidence type="ECO:0000256" key="10">
    <source>
        <dbReference type="ARBA" id="ARBA00065270"/>
    </source>
</evidence>
<comment type="subunit">
    <text evidence="10">Heterotetramer composed of two regulatory subunits and two catalytic subunits.</text>
</comment>
<dbReference type="GO" id="GO:0005634">
    <property type="term" value="C:nucleus"/>
    <property type="evidence" value="ECO:0007669"/>
    <property type="project" value="TreeGrafter"/>
</dbReference>
<dbReference type="Proteomes" id="UP000095287">
    <property type="component" value="Unplaced"/>
</dbReference>
<dbReference type="CDD" id="cd14209">
    <property type="entry name" value="STKc_PKA"/>
    <property type="match status" value="1"/>
</dbReference>
<dbReference type="Pfam" id="PF00069">
    <property type="entry name" value="Pkinase"/>
    <property type="match status" value="1"/>
</dbReference>
<dbReference type="PANTHER" id="PTHR24353:SF153">
    <property type="entry name" value="CAMP-DEPENDENT PROTEIN KINASE CATALYTIC SUBUNIT 1"/>
    <property type="match status" value="1"/>
</dbReference>
<keyword evidence="5" id="KW-0418">Kinase</keyword>
<dbReference type="SUPFAM" id="SSF56112">
    <property type="entry name" value="Protein kinase-like (PK-like)"/>
    <property type="match status" value="1"/>
</dbReference>
<dbReference type="WBParaSite" id="L893_g9674.t2">
    <property type="protein sequence ID" value="L893_g9674.t2"/>
    <property type="gene ID" value="L893_g9674"/>
</dbReference>
<accession>A0A1I8AVQ4</accession>
<proteinExistence type="predicted"/>
<evidence type="ECO:0000256" key="6">
    <source>
        <dbReference type="ARBA" id="ARBA00022840"/>
    </source>
</evidence>
<evidence type="ECO:0000259" key="14">
    <source>
        <dbReference type="PROSITE" id="PS50011"/>
    </source>
</evidence>
<dbReference type="FunFam" id="1.10.510.10:FF:000005">
    <property type="entry name" value="cAMP-dependent protein kinase catalytic subunit alpha"/>
    <property type="match status" value="1"/>
</dbReference>
<dbReference type="PROSITE" id="PS00108">
    <property type="entry name" value="PROTEIN_KINASE_ST"/>
    <property type="match status" value="1"/>
</dbReference>
<organism evidence="15 16">
    <name type="scientific">Steinernema glaseri</name>
    <dbReference type="NCBI Taxonomy" id="37863"/>
    <lineage>
        <taxon>Eukaryota</taxon>
        <taxon>Metazoa</taxon>
        <taxon>Ecdysozoa</taxon>
        <taxon>Nematoda</taxon>
        <taxon>Chromadorea</taxon>
        <taxon>Rhabditida</taxon>
        <taxon>Tylenchina</taxon>
        <taxon>Panagrolaimomorpha</taxon>
        <taxon>Strongyloidoidea</taxon>
        <taxon>Steinernematidae</taxon>
        <taxon>Steinernema</taxon>
    </lineage>
</organism>
<evidence type="ECO:0000256" key="1">
    <source>
        <dbReference type="ARBA" id="ARBA00012444"/>
    </source>
</evidence>
<evidence type="ECO:0000313" key="16">
    <source>
        <dbReference type="WBParaSite" id="L893_g9674.t2"/>
    </source>
</evidence>
<dbReference type="PANTHER" id="PTHR24353">
    <property type="entry name" value="CYCLIC NUCLEOTIDE-DEPENDENT PROTEIN KINASE"/>
    <property type="match status" value="1"/>
</dbReference>
<dbReference type="InterPro" id="IPR000719">
    <property type="entry name" value="Prot_kinase_dom"/>
</dbReference>
<dbReference type="Gene3D" id="3.30.200.20">
    <property type="entry name" value="Phosphorylase Kinase, domain 1"/>
    <property type="match status" value="1"/>
</dbReference>
<keyword evidence="2" id="KW-0723">Serine/threonine-protein kinase</keyword>
<dbReference type="GO" id="GO:0005952">
    <property type="term" value="C:cAMP-dependent protein kinase complex"/>
    <property type="evidence" value="ECO:0007669"/>
    <property type="project" value="TreeGrafter"/>
</dbReference>
<keyword evidence="15" id="KW-1185">Reference proteome</keyword>
<dbReference type="InterPro" id="IPR044109">
    <property type="entry name" value="STKc_PKA"/>
</dbReference>
<dbReference type="InterPro" id="IPR017441">
    <property type="entry name" value="Protein_kinase_ATP_BS"/>
</dbReference>
<dbReference type="FunFam" id="3.30.200.20:FF:000005">
    <property type="entry name" value="cAMP-dependent protein kinase catalytic subunit"/>
    <property type="match status" value="1"/>
</dbReference>
<evidence type="ECO:0000256" key="2">
    <source>
        <dbReference type="ARBA" id="ARBA00022527"/>
    </source>
</evidence>
<reference evidence="16" key="1">
    <citation type="submission" date="2016-11" db="UniProtKB">
        <authorList>
            <consortium name="WormBaseParasite"/>
        </authorList>
    </citation>
    <scope>IDENTIFICATION</scope>
</reference>
<comment type="catalytic activity">
    <reaction evidence="9">
        <text>L-seryl-[protein] + ATP = O-phospho-L-seryl-[protein] + ADP + H(+)</text>
        <dbReference type="Rhea" id="RHEA:17989"/>
        <dbReference type="Rhea" id="RHEA-COMP:9863"/>
        <dbReference type="Rhea" id="RHEA-COMP:11604"/>
        <dbReference type="ChEBI" id="CHEBI:15378"/>
        <dbReference type="ChEBI" id="CHEBI:29999"/>
        <dbReference type="ChEBI" id="CHEBI:30616"/>
        <dbReference type="ChEBI" id="CHEBI:83421"/>
        <dbReference type="ChEBI" id="CHEBI:456216"/>
        <dbReference type="EC" id="2.7.11.11"/>
    </reaction>
</comment>
<dbReference type="SMART" id="SM00220">
    <property type="entry name" value="S_TKc"/>
    <property type="match status" value="1"/>
</dbReference>
<evidence type="ECO:0000256" key="13">
    <source>
        <dbReference type="SAM" id="MobiDB-lite"/>
    </source>
</evidence>
<feature type="compositionally biased region" description="Basic and acidic residues" evidence="13">
    <location>
        <begin position="418"/>
        <end position="442"/>
    </location>
</feature>
<evidence type="ECO:0000256" key="9">
    <source>
        <dbReference type="ARBA" id="ARBA00047454"/>
    </source>
</evidence>
<evidence type="ECO:0000313" key="15">
    <source>
        <dbReference type="Proteomes" id="UP000095287"/>
    </source>
</evidence>
<dbReference type="InterPro" id="IPR008271">
    <property type="entry name" value="Ser/Thr_kinase_AS"/>
</dbReference>
<feature type="domain" description="Protein kinase" evidence="14">
    <location>
        <begin position="554"/>
        <end position="808"/>
    </location>
</feature>
<feature type="binding site" evidence="12">
    <location>
        <position position="583"/>
    </location>
    <ligand>
        <name>ATP</name>
        <dbReference type="ChEBI" id="CHEBI:30616"/>
    </ligand>
</feature>
<evidence type="ECO:0000256" key="4">
    <source>
        <dbReference type="ARBA" id="ARBA00022741"/>
    </source>
</evidence>
<evidence type="ECO:0000256" key="5">
    <source>
        <dbReference type="ARBA" id="ARBA00022777"/>
    </source>
</evidence>
<sequence length="880" mass="99189">MSTLNNKKAQIKFFKEFLEKAREEFKHKWDNPASAERSHRNSAQRCDPTPLPAVCTVSRALVSREGRSWEVWVFAVTAAAEVTFAHRQSSFSRFQRSPWRRRASRPKMNGSHVEVDFFRRRLFGSLNSLFEDDFSTAKPEILSEHAVRVSCHIYTNIPYHSGAPDFTEMCKQRNLDEAICLRGGTSAAAVVPSFDKVSPFAVSAKSNSSSLFATDNITTRNEHLLTARGLAYSLSSAAVNGTAYSFLGAINNGNNLARSASTSACCPPAESYFGGQRRPRRGDEDDEAEDNDVARPSPMFTLEEQWDSPNFSVGAFYPLERTKAVACCAGSNGLSCGNAVPLSRQFGGMPVISAMAGGLKGGLSSGTPVLQQRRQNFTTAISSSESCESQTTDAHIVTSSSSSHSSPPQEKVVFAPPTKKEAEEAEQLAEKMSRCTARHHDPCTSNSLVETSRTHCYDEGEGDETEQNGYFGRGMPHRGHVGTNSWPVRINAGVNVERRSVLQTVYQLMQSATDAVDTYRNVNISAELFWLKSELSAHWSMRWMWNNTASLDDFDRIKTLGTGSFGRVMLVKHKQSGQYYAMKILDKQKVVRLKQVEHTLNEKRILQAIEFPFLVNMQYSFKDNSNLYMVLEFISGGEMFSHLRRIGRFSEPHSRFYAAQIVLAFEYLHSLDLIYRDLKPENLLIDNTGYLKITDFGFAKRVKGRTWTLCGTPEYLAPEIILSKGYNKAVDWWALGVLIYEMAAGYPPFFADQPIQIYEKIVSGRVRFPSHFSSELKDLLKNLLQVDLTKRYGNLKNGVADIKNHRWFASTDWIAIYQRKITPASFSSKSDQVRLFEALYPRVRGPEDTRHFVEEVREHDTKDMFAISKTNHHADLFKDF</sequence>
<keyword evidence="4 12" id="KW-0547">Nucleotide-binding</keyword>
<evidence type="ECO:0000256" key="7">
    <source>
        <dbReference type="ARBA" id="ARBA00023149"/>
    </source>
</evidence>
<feature type="region of interest" description="Disordered" evidence="13">
    <location>
        <begin position="380"/>
        <end position="447"/>
    </location>
</feature>
<keyword evidence="3" id="KW-0808">Transferase</keyword>